<dbReference type="Gene3D" id="3.10.28.20">
    <property type="entry name" value="Acetamidase/Formamidase-like domains"/>
    <property type="match status" value="1"/>
</dbReference>
<dbReference type="InterPro" id="IPR024952">
    <property type="entry name" value="LPP20-like_dom"/>
</dbReference>
<feature type="domain" description="Lipoprotein LPP20-like" evidence="1">
    <location>
        <begin position="26"/>
        <end position="119"/>
    </location>
</feature>
<dbReference type="EMBL" id="UGHZ01000001">
    <property type="protein sequence ID" value="STP09510.1"/>
    <property type="molecule type" value="Genomic_DNA"/>
</dbReference>
<gene>
    <name evidence="2" type="ORF">NCTC12221_00955</name>
</gene>
<dbReference type="AlphaFoldDB" id="A0A377JNZ9"/>
<organism evidence="2 3">
    <name type="scientific">Helicobacter cinaedi</name>
    <dbReference type="NCBI Taxonomy" id="213"/>
    <lineage>
        <taxon>Bacteria</taxon>
        <taxon>Pseudomonadati</taxon>
        <taxon>Campylobacterota</taxon>
        <taxon>Epsilonproteobacteria</taxon>
        <taxon>Campylobacterales</taxon>
        <taxon>Helicobacteraceae</taxon>
        <taxon>Helicobacter</taxon>
    </lineage>
</organism>
<dbReference type="Proteomes" id="UP000255335">
    <property type="component" value="Unassembled WGS sequence"/>
</dbReference>
<dbReference type="PROSITE" id="PS51257">
    <property type="entry name" value="PROKAR_LIPOPROTEIN"/>
    <property type="match status" value="1"/>
</dbReference>
<reference evidence="2 3" key="1">
    <citation type="submission" date="2018-06" db="EMBL/GenBank/DDBJ databases">
        <authorList>
            <consortium name="Pathogen Informatics"/>
            <person name="Doyle S."/>
        </authorList>
    </citation>
    <scope>NUCLEOTIDE SEQUENCE [LARGE SCALE GENOMIC DNA]</scope>
    <source>
        <strain evidence="2 3">NCTC12221</strain>
    </source>
</reference>
<dbReference type="RefSeq" id="WP_258554177.1">
    <property type="nucleotide sequence ID" value="NZ_UGHZ01000001.1"/>
</dbReference>
<dbReference type="Pfam" id="PF02169">
    <property type="entry name" value="LPP20"/>
    <property type="match status" value="1"/>
</dbReference>
<protein>
    <submittedName>
        <fullName evidence="2">LPP20 lipofamily protein</fullName>
    </submittedName>
</protein>
<accession>A0A377JNZ9</accession>
<evidence type="ECO:0000313" key="2">
    <source>
        <dbReference type="EMBL" id="STP09510.1"/>
    </source>
</evidence>
<evidence type="ECO:0000259" key="1">
    <source>
        <dbReference type="Pfam" id="PF02169"/>
    </source>
</evidence>
<proteinExistence type="predicted"/>
<evidence type="ECO:0000313" key="3">
    <source>
        <dbReference type="Proteomes" id="UP000255335"/>
    </source>
</evidence>
<name>A0A377JNZ9_9HELI</name>
<sequence length="302" mass="33278">MRLIGILAIGAVFWLAGCGGDSPKQPAWFGKNAQSEAFMIGFGSAKTLDAAKARALSDISNQLSVQVTSQFKSHTQRQDSHITHSASNEVKLDTAGIELSDVSYVKDEFKDNQYFVQAQIPKASLIKQFQNSFNKEYGTLNFNRMSQCNSISIKDKTRLAYALDKLGLYGMLLHSLGVNTRDLSTLEDTLSKNSPLPTARLQIQGAAGDIVAAELEKELGEFYNFDAEAENVINVKLKMNLVNGNTIKADAIMTIYDCRKNAVFTTSVSNTHQGNNIDNSLSFTAKRIGVQLYKKLEEWVEG</sequence>